<organism evidence="1 2">
    <name type="scientific">Syntrophomonas wolfei subsp. wolfei (strain DSM 2245B / Goettingen)</name>
    <dbReference type="NCBI Taxonomy" id="335541"/>
    <lineage>
        <taxon>Bacteria</taxon>
        <taxon>Bacillati</taxon>
        <taxon>Bacillota</taxon>
        <taxon>Clostridia</taxon>
        <taxon>Eubacteriales</taxon>
        <taxon>Syntrophomonadaceae</taxon>
        <taxon>Syntrophomonas</taxon>
    </lineage>
</organism>
<reference evidence="2" key="1">
    <citation type="journal article" date="2010" name="Environ. Microbiol.">
        <title>The genome of Syntrophomonas wolfei: new insights into syntrophic metabolism and biohydrogen production.</title>
        <authorList>
            <person name="Sieber J.R."/>
            <person name="Sims D.R."/>
            <person name="Han C."/>
            <person name="Kim E."/>
            <person name="Lykidis A."/>
            <person name="Lapidus A.L."/>
            <person name="McDonnald E."/>
            <person name="Rohlin L."/>
            <person name="Culley D.E."/>
            <person name="Gunsalus R."/>
            <person name="McInerney M.J."/>
        </authorList>
    </citation>
    <scope>NUCLEOTIDE SEQUENCE [LARGE SCALE GENOMIC DNA]</scope>
    <source>
        <strain evidence="2">DSM 2245B / Goettingen</strain>
    </source>
</reference>
<evidence type="ECO:0000313" key="1">
    <source>
        <dbReference type="EMBL" id="ABI69258.1"/>
    </source>
</evidence>
<dbReference type="InterPro" id="IPR036374">
    <property type="entry name" value="OxRdtase_Mopterin-bd_sf"/>
</dbReference>
<dbReference type="Pfam" id="PF13287">
    <property type="entry name" value="Fn3_assoc"/>
    <property type="match status" value="1"/>
</dbReference>
<dbReference type="InterPro" id="IPR026876">
    <property type="entry name" value="Fn3_assoc_repeat"/>
</dbReference>
<evidence type="ECO:0000313" key="2">
    <source>
        <dbReference type="Proteomes" id="UP000001968"/>
    </source>
</evidence>
<dbReference type="PROSITE" id="PS51257">
    <property type="entry name" value="PROKAR_LIPOPROTEIN"/>
    <property type="match status" value="1"/>
</dbReference>
<accession>Q0AVJ6</accession>
<protein>
    <submittedName>
        <fullName evidence="1">Uncharacterized protein</fullName>
    </submittedName>
</protein>
<name>Q0AVJ6_SYNWW</name>
<dbReference type="AlphaFoldDB" id="Q0AVJ6"/>
<keyword evidence="2" id="KW-1185">Reference proteome</keyword>
<dbReference type="KEGG" id="swo:Swol_1961"/>
<dbReference type="RefSeq" id="WP_011641351.1">
    <property type="nucleotide sequence ID" value="NC_008346.1"/>
</dbReference>
<dbReference type="HOGENOM" id="CLU_933613_0_0_9"/>
<dbReference type="Proteomes" id="UP000001968">
    <property type="component" value="Chromosome"/>
</dbReference>
<dbReference type="STRING" id="335541.Swol_1961"/>
<sequence length="300" mass="33017">MKGQIKTGKVLIFALLFLGLNFLVACQGQKPESGGKIEKPDITPGFLTISGNGVKAPSRFTLAELKDMEEAQTSQCYSIVNNWPSKKYMVGRGIELSYLLKKVGIKDEAQTISFQAADGYFAVFTRQQLEEKRFYYPKLMEGSEEEAQEVPAILAWEHREGSKDLSKASGGKLTLLLGQKGLNDVQAQVCVKDVAVIEVLNSPPGQWSTVQATPAPGRIKSGTEIVLHHSEQDQVKIYYTTDGSSPSEKSLLYNPSTTYYQPELNKPLVVKQSVTIKTIAVGYGKKDSQIASFAYDVEGY</sequence>
<proteinExistence type="predicted"/>
<gene>
    <name evidence="1" type="ordered locus">Swol_1961</name>
</gene>
<dbReference type="Gene3D" id="3.90.420.10">
    <property type="entry name" value="Oxidoreductase, molybdopterin-binding domain"/>
    <property type="match status" value="1"/>
</dbReference>
<dbReference type="EMBL" id="CP000448">
    <property type="protein sequence ID" value="ABI69258.1"/>
    <property type="molecule type" value="Genomic_DNA"/>
</dbReference>
<dbReference type="SUPFAM" id="SSF56524">
    <property type="entry name" value="Oxidoreductase molybdopterin-binding domain"/>
    <property type="match status" value="1"/>
</dbReference>
<dbReference type="OrthoDB" id="9802197at2"/>
<dbReference type="eggNOG" id="COG2041">
    <property type="taxonomic scope" value="Bacteria"/>
</dbReference>